<feature type="transmembrane region" description="Helical" evidence="1">
    <location>
        <begin position="34"/>
        <end position="55"/>
    </location>
</feature>
<gene>
    <name evidence="2" type="ORF">SAMN06297387_102342</name>
</gene>
<dbReference type="RefSeq" id="WP_097229740.1">
    <property type="nucleotide sequence ID" value="NZ_OCNE01000002.1"/>
</dbReference>
<keyword evidence="3" id="KW-1185">Reference proteome</keyword>
<keyword evidence="1" id="KW-0472">Membrane</keyword>
<proteinExistence type="predicted"/>
<name>A0A286DQI2_9ACTN</name>
<evidence type="ECO:0000313" key="2">
    <source>
        <dbReference type="EMBL" id="SOD60928.1"/>
    </source>
</evidence>
<reference evidence="2 3" key="1">
    <citation type="submission" date="2017-09" db="EMBL/GenBank/DDBJ databases">
        <authorList>
            <person name="Ehlers B."/>
            <person name="Leendertz F.H."/>
        </authorList>
    </citation>
    <scope>NUCLEOTIDE SEQUENCE [LARGE SCALE GENOMIC DNA]</scope>
    <source>
        <strain evidence="2 3">CGMCC 4.7095</strain>
    </source>
</reference>
<accession>A0A286DQI2</accession>
<feature type="transmembrane region" description="Helical" evidence="1">
    <location>
        <begin position="110"/>
        <end position="129"/>
    </location>
</feature>
<evidence type="ECO:0000313" key="3">
    <source>
        <dbReference type="Proteomes" id="UP000219072"/>
    </source>
</evidence>
<dbReference type="Proteomes" id="UP000219072">
    <property type="component" value="Unassembled WGS sequence"/>
</dbReference>
<dbReference type="AlphaFoldDB" id="A0A286DQI2"/>
<sequence length="307" mass="33420">MRSARTAAYLFGGVAALGAAAYLVVYLYRWQWQRTLLCGVLLLVIEVLLLGFAMLDRLGRLERRARETDRRYDEILALLRAGERERAAGRGSPERAESRFSWLEEERTHVFVPVLMAAGAVLSGLAWVVERLARATTRPLGRRRLAGRLVPLSAPTGGAHGGVAPELTEHPPIGPPRWRAPTAAGVALVLCVGLYAVLAELTETRPPERGTETATSVLFTVTAKNIPDTRADLAAHQTWERCRDATSIPLSQAGMAALDTRLYAATVHPSLSDHDRHRLIGCLQDAGLDRVQLTVLGTGAISPDDKD</sequence>
<keyword evidence="1" id="KW-0812">Transmembrane</keyword>
<dbReference type="EMBL" id="OCNE01000002">
    <property type="protein sequence ID" value="SOD60928.1"/>
    <property type="molecule type" value="Genomic_DNA"/>
</dbReference>
<dbReference type="OrthoDB" id="5184232at2"/>
<organism evidence="2 3">
    <name type="scientific">Streptomyces zhaozhouensis</name>
    <dbReference type="NCBI Taxonomy" id="1300267"/>
    <lineage>
        <taxon>Bacteria</taxon>
        <taxon>Bacillati</taxon>
        <taxon>Actinomycetota</taxon>
        <taxon>Actinomycetes</taxon>
        <taxon>Kitasatosporales</taxon>
        <taxon>Streptomycetaceae</taxon>
        <taxon>Streptomyces</taxon>
    </lineage>
</organism>
<keyword evidence="1" id="KW-1133">Transmembrane helix</keyword>
<evidence type="ECO:0000256" key="1">
    <source>
        <dbReference type="SAM" id="Phobius"/>
    </source>
</evidence>
<feature type="transmembrane region" description="Helical" evidence="1">
    <location>
        <begin position="7"/>
        <end position="28"/>
    </location>
</feature>
<protein>
    <submittedName>
        <fullName evidence="2">Uncharacterized protein</fullName>
    </submittedName>
</protein>